<reference evidence="1" key="1">
    <citation type="submission" date="2019-08" db="EMBL/GenBank/DDBJ databases">
        <authorList>
            <person name="Kucharzyk K."/>
            <person name="Murdoch R.W."/>
            <person name="Higgins S."/>
            <person name="Loffler F."/>
        </authorList>
    </citation>
    <scope>NUCLEOTIDE SEQUENCE</scope>
</reference>
<sequence>MEYRAPADILFPRLKSIFLFQGDLIQTGRFGSKSQNALLDLLIVLQSTFQGNFRRSRRKRINIDVRRGAERARITDERPEKRIVVLADFDFRKESYLGRKDNAGGLVRIGCALRKIGHAGKLLRFGKHAVRKNQRKHHA</sequence>
<name>A0A645HFP6_9ZZZZ</name>
<organism evidence="1">
    <name type="scientific">bioreactor metagenome</name>
    <dbReference type="NCBI Taxonomy" id="1076179"/>
    <lineage>
        <taxon>unclassified sequences</taxon>
        <taxon>metagenomes</taxon>
        <taxon>ecological metagenomes</taxon>
    </lineage>
</organism>
<proteinExistence type="predicted"/>
<dbReference type="EMBL" id="VSSQ01091433">
    <property type="protein sequence ID" value="MPN36989.1"/>
    <property type="molecule type" value="Genomic_DNA"/>
</dbReference>
<protein>
    <submittedName>
        <fullName evidence="1">Uncharacterized protein</fullName>
    </submittedName>
</protein>
<evidence type="ECO:0000313" key="1">
    <source>
        <dbReference type="EMBL" id="MPN36989.1"/>
    </source>
</evidence>
<dbReference type="AlphaFoldDB" id="A0A645HFP6"/>
<accession>A0A645HFP6</accession>
<gene>
    <name evidence="1" type="ORF">SDC9_184501</name>
</gene>
<comment type="caution">
    <text evidence="1">The sequence shown here is derived from an EMBL/GenBank/DDBJ whole genome shotgun (WGS) entry which is preliminary data.</text>
</comment>